<dbReference type="InterPro" id="IPR005801">
    <property type="entry name" value="ADC_synthase"/>
</dbReference>
<evidence type="ECO:0000313" key="8">
    <source>
        <dbReference type="Proteomes" id="UP000053091"/>
    </source>
</evidence>
<organism evidence="7">
    <name type="scientific">Lentimicrobium saccharophilum</name>
    <dbReference type="NCBI Taxonomy" id="1678841"/>
    <lineage>
        <taxon>Bacteria</taxon>
        <taxon>Pseudomonadati</taxon>
        <taxon>Bacteroidota</taxon>
        <taxon>Bacteroidia</taxon>
        <taxon>Bacteroidales</taxon>
        <taxon>Lentimicrobiaceae</taxon>
        <taxon>Lentimicrobium</taxon>
    </lineage>
</organism>
<dbReference type="PANTHER" id="PTHR42839">
    <property type="entry name" value="ISOCHORISMATE SYNTHASE ENTC"/>
    <property type="match status" value="1"/>
</dbReference>
<dbReference type="AlphaFoldDB" id="A0A0S7C3T7"/>
<dbReference type="InterPro" id="IPR015890">
    <property type="entry name" value="Chorismate_C"/>
</dbReference>
<comment type="similarity">
    <text evidence="2">Belongs to the isochorismate synthase family.</text>
</comment>
<dbReference type="NCBIfam" id="TIGR00543">
    <property type="entry name" value="isochor_syn"/>
    <property type="match status" value="1"/>
</dbReference>
<dbReference type="RefSeq" id="WP_062041305.1">
    <property type="nucleotide sequence ID" value="NZ_DF968182.1"/>
</dbReference>
<dbReference type="Proteomes" id="UP000053091">
    <property type="component" value="Unassembled WGS sequence"/>
</dbReference>
<dbReference type="GO" id="GO:0008909">
    <property type="term" value="F:isochorismate synthase activity"/>
    <property type="evidence" value="ECO:0007669"/>
    <property type="project" value="UniProtKB-EC"/>
</dbReference>
<keyword evidence="4" id="KW-0413">Isomerase</keyword>
<dbReference type="PANTHER" id="PTHR42839:SF2">
    <property type="entry name" value="ISOCHORISMATE SYNTHASE ENTC"/>
    <property type="match status" value="1"/>
</dbReference>
<name>A0A0S7C3T7_9BACT</name>
<reference evidence="7" key="1">
    <citation type="journal article" date="2015" name="Genome Announc.">
        <title>Draft Genome Sequence of Bacteroidales Strain TBC1, a Novel Isolate from a Methanogenic Wastewater Treatment System.</title>
        <authorList>
            <person name="Tourlousse D.M."/>
            <person name="Matsuura N."/>
            <person name="Sun L."/>
            <person name="Toyonaga M."/>
            <person name="Kuroda K."/>
            <person name="Ohashi A."/>
            <person name="Cruz R."/>
            <person name="Yamaguchi T."/>
            <person name="Sekiguchi Y."/>
        </authorList>
    </citation>
    <scope>NUCLEOTIDE SEQUENCE [LARGE SCALE GENOMIC DNA]</scope>
    <source>
        <strain evidence="7">TBC1</strain>
    </source>
</reference>
<accession>A0A0S7C3T7</accession>
<evidence type="ECO:0000256" key="4">
    <source>
        <dbReference type="ARBA" id="ARBA00023235"/>
    </source>
</evidence>
<dbReference type="Gene3D" id="3.60.120.10">
    <property type="entry name" value="Anthranilate synthase"/>
    <property type="match status" value="1"/>
</dbReference>
<dbReference type="OrthoDB" id="9806579at2"/>
<gene>
    <name evidence="7" type="ORF">TBC1_111878</name>
</gene>
<dbReference type="EC" id="5.4.4.2" evidence="3"/>
<evidence type="ECO:0000256" key="2">
    <source>
        <dbReference type="ARBA" id="ARBA00005297"/>
    </source>
</evidence>
<evidence type="ECO:0000256" key="3">
    <source>
        <dbReference type="ARBA" id="ARBA00012824"/>
    </source>
</evidence>
<keyword evidence="8" id="KW-1185">Reference proteome</keyword>
<dbReference type="SUPFAM" id="SSF56322">
    <property type="entry name" value="ADC synthase"/>
    <property type="match status" value="1"/>
</dbReference>
<evidence type="ECO:0000256" key="1">
    <source>
        <dbReference type="ARBA" id="ARBA00000799"/>
    </source>
</evidence>
<dbReference type="PATRIC" id="fig|1678841.3.peg.2098"/>
<proteinExistence type="inferred from homology"/>
<evidence type="ECO:0000313" key="7">
    <source>
        <dbReference type="EMBL" id="GAP43720.1"/>
    </source>
</evidence>
<dbReference type="STRING" id="1678841.TBC1_111878"/>
<dbReference type="InterPro" id="IPR004561">
    <property type="entry name" value="IsoChor_synthase"/>
</dbReference>
<evidence type="ECO:0000259" key="6">
    <source>
        <dbReference type="Pfam" id="PF00425"/>
    </source>
</evidence>
<sequence length="365" mass="40171">MNGGSITLKALQQHLLGTQTAFVSYRLPGETTPESIISTKGFYEIPHIREVFNGKSGFIISPFLKSLPPLFLDAEFTLSGTQFTDPGIGRQEASPVPECRITAPGKEEYIEKLRQVISGINSGRADKAVISRPIEIPFREAGLSIPLFEQLCIDYPSAFVYLAWIPGYGLWTGASPELLLRIENETVTTMALAGTRDAGSRAWTSKEMDEHEWVCRHIEEKLAASGCNDVSRSETGTITAGMAVHLKTGFKAIIEDDNKGKLLEALHPTPAVCGWPEIAALDMIRNTEKYDRSFYTGFLGPVKSEKQAAFYVNLRCMQIFQDKAFVYAGGGITAASDPLAEWEETVLKSQTMLTAIGKIQNLAYF</sequence>
<comment type="catalytic activity">
    <reaction evidence="1">
        <text>chorismate = isochorismate</text>
        <dbReference type="Rhea" id="RHEA:18985"/>
        <dbReference type="ChEBI" id="CHEBI:29748"/>
        <dbReference type="ChEBI" id="CHEBI:29780"/>
        <dbReference type="EC" id="5.4.4.2"/>
    </reaction>
</comment>
<feature type="domain" description="Chorismate-utilising enzyme C-terminal" evidence="6">
    <location>
        <begin position="106"/>
        <end position="348"/>
    </location>
</feature>
<dbReference type="Pfam" id="PF00425">
    <property type="entry name" value="Chorismate_bind"/>
    <property type="match status" value="1"/>
</dbReference>
<protein>
    <recommendedName>
        <fullName evidence="3">isochorismate synthase</fullName>
        <ecNumber evidence="3">5.4.4.2</ecNumber>
    </recommendedName>
    <alternativeName>
        <fullName evidence="5">Isochorismate mutase</fullName>
    </alternativeName>
</protein>
<evidence type="ECO:0000256" key="5">
    <source>
        <dbReference type="ARBA" id="ARBA00041564"/>
    </source>
</evidence>
<dbReference type="EMBL" id="DF968182">
    <property type="protein sequence ID" value="GAP43720.1"/>
    <property type="molecule type" value="Genomic_DNA"/>
</dbReference>